<dbReference type="Pfam" id="PF08447">
    <property type="entry name" value="PAS_3"/>
    <property type="match status" value="1"/>
</dbReference>
<protein>
    <submittedName>
        <fullName evidence="2">PAS domain-containing protein</fullName>
    </submittedName>
</protein>
<sequence>MKSQHNEAEAPFEFDELFFSRTDKRGKICSGNSVFRRISRFDWDELLGKPHNVIRHPDMPRGVFWLMWDRIRRGLPTGAYIKNRAKDGDHYWVYAIVTSIEDGYLSVRLKPSGPLFEVVKSAYERLLSIEERERVSPQQSASLLMQHLQEHDFEDYDAFMASSLLAELAARDDKIGRSRNGLVELLADLCGTSRRLYGIAREIMGAYANHRFVPLNLIVHSGRLGSSGAAIGKISQNYGTLATEIEAALETFSVSARKVTEAIQHGAFLIGTARLQDEMSAAFLEEVLDDRIDRIEETTCLDSQTSSFWTRSFEGLAKIQGETSDFIRAAGDMKRLSTGLAAIRVMGKVEAGRLRTRVLSDLVADLAAFQERLNVGLVEISRLNDTLLNSTRHVLRAFDTADGRNRSSV</sequence>
<feature type="domain" description="PAS fold-3" evidence="1">
    <location>
        <begin position="34"/>
        <end position="102"/>
    </location>
</feature>
<proteinExistence type="predicted"/>
<keyword evidence="3" id="KW-1185">Reference proteome</keyword>
<organism evidence="2 3">
    <name type="scientific">Rhizobium grahamii</name>
    <dbReference type="NCBI Taxonomy" id="1120045"/>
    <lineage>
        <taxon>Bacteria</taxon>
        <taxon>Pseudomonadati</taxon>
        <taxon>Pseudomonadota</taxon>
        <taxon>Alphaproteobacteria</taxon>
        <taxon>Hyphomicrobiales</taxon>
        <taxon>Rhizobiaceae</taxon>
        <taxon>Rhizobium/Agrobacterium group</taxon>
        <taxon>Rhizobium</taxon>
    </lineage>
</organism>
<evidence type="ECO:0000259" key="1">
    <source>
        <dbReference type="Pfam" id="PF08447"/>
    </source>
</evidence>
<dbReference type="KEGG" id="rgr:FZ934_20375"/>
<dbReference type="Gene3D" id="3.30.450.20">
    <property type="entry name" value="PAS domain"/>
    <property type="match status" value="1"/>
</dbReference>
<evidence type="ECO:0000313" key="2">
    <source>
        <dbReference type="EMBL" id="QFY62731.1"/>
    </source>
</evidence>
<geneLocation type="plasmid" evidence="2 3">
    <name>unnamed</name>
</geneLocation>
<gene>
    <name evidence="2" type="ORF">FZ934_20375</name>
</gene>
<name>A0A5Q0CFJ7_9HYPH</name>
<reference evidence="2 3" key="1">
    <citation type="submission" date="2019-08" db="EMBL/GenBank/DDBJ databases">
        <title>Prosopis cineraria nodule microbiome.</title>
        <authorList>
            <person name="Ali R."/>
            <person name="Chaluvadi S.R."/>
            <person name="Wang X."/>
        </authorList>
    </citation>
    <scope>NUCLEOTIDE SEQUENCE [LARGE SCALE GENOMIC DNA]</scope>
    <source>
        <strain evidence="2 3">BG7</strain>
        <plasmid evidence="2 3">unnamed</plasmid>
    </source>
</reference>
<accession>A0A5Q0CFJ7</accession>
<dbReference type="EMBL" id="CP043499">
    <property type="protein sequence ID" value="QFY62731.1"/>
    <property type="molecule type" value="Genomic_DNA"/>
</dbReference>
<dbReference type="InterPro" id="IPR035965">
    <property type="entry name" value="PAS-like_dom_sf"/>
</dbReference>
<dbReference type="RefSeq" id="WP_153272718.1">
    <property type="nucleotide sequence ID" value="NZ_CP043499.1"/>
</dbReference>
<dbReference type="AlphaFoldDB" id="A0A5Q0CFJ7"/>
<keyword evidence="2" id="KW-0614">Plasmid</keyword>
<dbReference type="OrthoDB" id="7991996at2"/>
<dbReference type="SUPFAM" id="SSF55785">
    <property type="entry name" value="PYP-like sensor domain (PAS domain)"/>
    <property type="match status" value="1"/>
</dbReference>
<dbReference type="Proteomes" id="UP000326881">
    <property type="component" value="Plasmid unnamed"/>
</dbReference>
<evidence type="ECO:0000313" key="3">
    <source>
        <dbReference type="Proteomes" id="UP000326881"/>
    </source>
</evidence>
<dbReference type="InterPro" id="IPR013655">
    <property type="entry name" value="PAS_fold_3"/>
</dbReference>